<dbReference type="Proteomes" id="UP000001357">
    <property type="component" value="Unassembled WGS sequence"/>
</dbReference>
<gene>
    <name evidence="2" type="ORF">MONBRDRAFT_9162</name>
</gene>
<dbReference type="RefSeq" id="XP_001746815.1">
    <property type="nucleotide sequence ID" value="XM_001746763.1"/>
</dbReference>
<accession>A9V2A1</accession>
<dbReference type="AlphaFoldDB" id="A9V2A1"/>
<proteinExistence type="predicted"/>
<evidence type="ECO:0000313" key="3">
    <source>
        <dbReference type="Proteomes" id="UP000001357"/>
    </source>
</evidence>
<organism evidence="2 3">
    <name type="scientific">Monosiga brevicollis</name>
    <name type="common">Choanoflagellate</name>
    <dbReference type="NCBI Taxonomy" id="81824"/>
    <lineage>
        <taxon>Eukaryota</taxon>
        <taxon>Choanoflagellata</taxon>
        <taxon>Craspedida</taxon>
        <taxon>Salpingoecidae</taxon>
        <taxon>Monosiga</taxon>
    </lineage>
</organism>
<feature type="domain" description="F-box" evidence="1">
    <location>
        <begin position="27"/>
        <end position="57"/>
    </location>
</feature>
<dbReference type="InterPro" id="IPR036047">
    <property type="entry name" value="F-box-like_dom_sf"/>
</dbReference>
<dbReference type="CDD" id="cd09917">
    <property type="entry name" value="F-box_SF"/>
    <property type="match status" value="1"/>
</dbReference>
<name>A9V2A1_MONBE</name>
<dbReference type="KEGG" id="mbr:MONBRDRAFT_9162"/>
<dbReference type="Pfam" id="PF00646">
    <property type="entry name" value="F-box"/>
    <property type="match status" value="1"/>
</dbReference>
<sequence length="533" mass="60002">MAGRLSAALAASTEVVIGGGSGGALLEMLPIELWTLILDRLPFDAVARLSCVSRALRVRVIAASQQCHRINLVGRLIHRFPTTRLQFLLRFSLVRLEVAESILPDVLQFIAAHPDHFHTVQWLRIVAQDMDNLMPWPTRSRPLEALAPALAALPALEVLQAWTRSTRIPLSLVPASVHHLHALAVSAESKELIGKHLQHVITWLVPNCATDDHLQKQQDGPLELFRCLDKASLPATRPDAPLIIVAQRYAQWQATLQKSMHPQALRALTLTQTFVREANEQYKRVLRQRDLELSHLCGVRYLQLDQVHARTLYLPLGIEWLDVRGGDLSAIEGEPKLPRISRLAIQADRLSLVLLFLRKLGGHVMHLHVNLTGRSGEPSIFDQLLDAIHQHCPRAETLLLRQRGQHLSGAQIERLCRFRPWASLCLPLAPKSSVAERRQCMQAFQRLSSSLVHLTLVHLAGNSIDLLSDLARARHRMPGLHRVMALRDSNEVPTNLRWQFYFQRWPSLVRLLRTHPGQAIEAYVTLDVTHGGV</sequence>
<dbReference type="InterPro" id="IPR001810">
    <property type="entry name" value="F-box_dom"/>
</dbReference>
<dbReference type="InParanoid" id="A9V2A1"/>
<dbReference type="SUPFAM" id="SSF81383">
    <property type="entry name" value="F-box domain"/>
    <property type="match status" value="1"/>
</dbReference>
<reference evidence="2 3" key="1">
    <citation type="journal article" date="2008" name="Nature">
        <title>The genome of the choanoflagellate Monosiga brevicollis and the origin of metazoans.</title>
        <authorList>
            <consortium name="JGI Sequencing"/>
            <person name="King N."/>
            <person name="Westbrook M.J."/>
            <person name="Young S.L."/>
            <person name="Kuo A."/>
            <person name="Abedin M."/>
            <person name="Chapman J."/>
            <person name="Fairclough S."/>
            <person name="Hellsten U."/>
            <person name="Isogai Y."/>
            <person name="Letunic I."/>
            <person name="Marr M."/>
            <person name="Pincus D."/>
            <person name="Putnam N."/>
            <person name="Rokas A."/>
            <person name="Wright K.J."/>
            <person name="Zuzow R."/>
            <person name="Dirks W."/>
            <person name="Good M."/>
            <person name="Goodstein D."/>
            <person name="Lemons D."/>
            <person name="Li W."/>
            <person name="Lyons J.B."/>
            <person name="Morris A."/>
            <person name="Nichols S."/>
            <person name="Richter D.J."/>
            <person name="Salamov A."/>
            <person name="Bork P."/>
            <person name="Lim W.A."/>
            <person name="Manning G."/>
            <person name="Miller W.T."/>
            <person name="McGinnis W."/>
            <person name="Shapiro H."/>
            <person name="Tjian R."/>
            <person name="Grigoriev I.V."/>
            <person name="Rokhsar D."/>
        </authorList>
    </citation>
    <scope>NUCLEOTIDE SEQUENCE [LARGE SCALE GENOMIC DNA]</scope>
    <source>
        <strain evidence="3">MX1 / ATCC 50154</strain>
    </source>
</reference>
<dbReference type="GeneID" id="5892138"/>
<evidence type="ECO:0000313" key="2">
    <source>
        <dbReference type="EMBL" id="EDQ88222.1"/>
    </source>
</evidence>
<keyword evidence="3" id="KW-1185">Reference proteome</keyword>
<dbReference type="EMBL" id="CH991555">
    <property type="protein sequence ID" value="EDQ88222.1"/>
    <property type="molecule type" value="Genomic_DNA"/>
</dbReference>
<evidence type="ECO:0000259" key="1">
    <source>
        <dbReference type="Pfam" id="PF00646"/>
    </source>
</evidence>
<protein>
    <recommendedName>
        <fullName evidence="1">F-box domain-containing protein</fullName>
    </recommendedName>
</protein>